<dbReference type="EMBL" id="WAEM01000002">
    <property type="protein sequence ID" value="KAB1156599.1"/>
    <property type="molecule type" value="Genomic_DNA"/>
</dbReference>
<dbReference type="NCBIfam" id="NF033708">
    <property type="entry name" value="T9SS_Cterm_ChiA"/>
    <property type="match status" value="1"/>
</dbReference>
<evidence type="ECO:0000256" key="2">
    <source>
        <dbReference type="SAM" id="SignalP"/>
    </source>
</evidence>
<proteinExistence type="predicted"/>
<gene>
    <name evidence="4" type="ORF">F6464_04400</name>
</gene>
<dbReference type="Proteomes" id="UP000490922">
    <property type="component" value="Unassembled WGS sequence"/>
</dbReference>
<dbReference type="NCBIfam" id="TIGR04183">
    <property type="entry name" value="Por_Secre_tail"/>
    <property type="match status" value="1"/>
</dbReference>
<feature type="domain" description="Secretion system C-terminal sorting" evidence="3">
    <location>
        <begin position="555"/>
        <end position="621"/>
    </location>
</feature>
<dbReference type="RefSeq" id="WP_151106595.1">
    <property type="nucleotide sequence ID" value="NZ_WAEM01000002.1"/>
</dbReference>
<evidence type="ECO:0000256" key="1">
    <source>
        <dbReference type="ARBA" id="ARBA00022729"/>
    </source>
</evidence>
<dbReference type="AlphaFoldDB" id="A0A7J5AHX1"/>
<dbReference type="OrthoDB" id="2582440at2"/>
<reference evidence="4 5" key="1">
    <citation type="submission" date="2019-09" db="EMBL/GenBank/DDBJ databases">
        <title>Flavobacterium sp. nov., isolated from glacier ice.</title>
        <authorList>
            <person name="Liu Q."/>
        </authorList>
    </citation>
    <scope>NUCLEOTIDE SEQUENCE [LARGE SCALE GENOMIC DNA]</scope>
    <source>
        <strain evidence="4 5">NBRC 112527</strain>
    </source>
</reference>
<feature type="chain" id="PRO_5029644590" evidence="2">
    <location>
        <begin position="20"/>
        <end position="624"/>
    </location>
</feature>
<comment type="caution">
    <text evidence="4">The sequence shown here is derived from an EMBL/GenBank/DDBJ whole genome shotgun (WGS) entry which is preliminary data.</text>
</comment>
<name>A0A7J5AHX1_9FLAO</name>
<keyword evidence="5" id="KW-1185">Reference proteome</keyword>
<feature type="signal peptide" evidence="2">
    <location>
        <begin position="1"/>
        <end position="19"/>
    </location>
</feature>
<dbReference type="InterPro" id="IPR026444">
    <property type="entry name" value="Secre_tail"/>
</dbReference>
<sequence length="624" mass="68193">MKKLISYIFLLFASQTIISQLYVSPNSYMYVADNYVYVNQDVNIQNTGNIYFRNESQFLQGTTGVSTNQGTGKLSVFQEGTENNYAYNYWCSPIGDLAGPGNGLFGVSMLNRPTDLTASAPATLIPTLDGLATDTSLSIASRWVFNFLSKNSYSGWVQVGSASTIQAGVGFTMKGIGGSDNTTVLDGRLLSGLPSGTGIQNNPGSKQRYDFRGKPNDGNINITVGAGGLLTLTGNPYPSAINLNMFLHENSVGTGVISGAAYFWEHDPSVNSHVLVAYRGGYGVYIANGLDPILDVGTYSAATWVYYNGDGTINLSPPSANTTGGTYTRMFSPIGQGFMIDGSTLGGTAVMKNSYRVFRKEGVANNSQFHRGSKPSDFWDEIPNVAGIDYSKHSKKGLPQIKIHSIVNNDFVKQMVLAFNPNATDGYDIGKDAKSADKNLASDTYFPLDNKNEYVISTLPFDVEKRIPFAVKCKARTSFKFMVGSLLNFDLTDEIYVYDKVTGLYHDIKNGYYEVTLDSGSEDRFEITFKNASLSTEDLSNIKSCMVFQDNDSELLTIDNPKLLDLKTCSIYDISGKLIFNTKQLGSNNRYAFTSSSFSDGVYVVKLNTKDNLVITKKIIISKK</sequence>
<keyword evidence="1 2" id="KW-0732">Signal</keyword>
<evidence type="ECO:0000259" key="3">
    <source>
        <dbReference type="Pfam" id="PF18962"/>
    </source>
</evidence>
<accession>A0A7J5AHX1</accession>
<dbReference type="Pfam" id="PF18962">
    <property type="entry name" value="Por_Secre_tail"/>
    <property type="match status" value="1"/>
</dbReference>
<evidence type="ECO:0000313" key="5">
    <source>
        <dbReference type="Proteomes" id="UP000490922"/>
    </source>
</evidence>
<organism evidence="4 5">
    <name type="scientific">Flavobacterium luteum</name>
    <dbReference type="NCBI Taxonomy" id="2026654"/>
    <lineage>
        <taxon>Bacteria</taxon>
        <taxon>Pseudomonadati</taxon>
        <taxon>Bacteroidota</taxon>
        <taxon>Flavobacteriia</taxon>
        <taxon>Flavobacteriales</taxon>
        <taxon>Flavobacteriaceae</taxon>
        <taxon>Flavobacterium</taxon>
    </lineage>
</organism>
<protein>
    <submittedName>
        <fullName evidence="4">T9SS type A sorting domain-containing protein</fullName>
    </submittedName>
</protein>
<evidence type="ECO:0000313" key="4">
    <source>
        <dbReference type="EMBL" id="KAB1156599.1"/>
    </source>
</evidence>